<dbReference type="SUPFAM" id="SSF48317">
    <property type="entry name" value="Acid phosphatase/Vanadium-dependent haloperoxidase"/>
    <property type="match status" value="1"/>
</dbReference>
<dbReference type="EMBL" id="JAVKGS010000001">
    <property type="protein sequence ID" value="MDR5691114.1"/>
    <property type="molecule type" value="Genomic_DNA"/>
</dbReference>
<keyword evidence="9" id="KW-1185">Reference proteome</keyword>
<dbReference type="InterPro" id="IPR001206">
    <property type="entry name" value="Diacylglycerol_kinase_cat_dom"/>
</dbReference>
<name>A0ABU1FH93_9MICO</name>
<dbReference type="SMART" id="SM00046">
    <property type="entry name" value="DAGKc"/>
    <property type="match status" value="1"/>
</dbReference>
<feature type="domain" description="DAGKc" evidence="7">
    <location>
        <begin position="210"/>
        <end position="338"/>
    </location>
</feature>
<evidence type="ECO:0000256" key="6">
    <source>
        <dbReference type="ARBA" id="ARBA00023136"/>
    </source>
</evidence>
<evidence type="ECO:0000256" key="1">
    <source>
        <dbReference type="ARBA" id="ARBA00004651"/>
    </source>
</evidence>
<dbReference type="SMART" id="SM00014">
    <property type="entry name" value="acidPPc"/>
    <property type="match status" value="1"/>
</dbReference>
<evidence type="ECO:0000259" key="7">
    <source>
        <dbReference type="PROSITE" id="PS50146"/>
    </source>
</evidence>
<dbReference type="SUPFAM" id="SSF111331">
    <property type="entry name" value="NAD kinase/diacylglycerol kinase-like"/>
    <property type="match status" value="1"/>
</dbReference>
<dbReference type="Pfam" id="PF00781">
    <property type="entry name" value="DAGK_cat"/>
    <property type="match status" value="1"/>
</dbReference>
<evidence type="ECO:0000313" key="9">
    <source>
        <dbReference type="Proteomes" id="UP001260072"/>
    </source>
</evidence>
<dbReference type="PANTHER" id="PTHR14969">
    <property type="entry name" value="SPHINGOSINE-1-PHOSPHATE PHOSPHOHYDROLASE"/>
    <property type="match status" value="1"/>
</dbReference>
<dbReference type="PANTHER" id="PTHR14969:SF62">
    <property type="entry name" value="DECAPRENYLPHOSPHORYL-5-PHOSPHORIBOSE PHOSPHATASE RV3807C-RELATED"/>
    <property type="match status" value="1"/>
</dbReference>
<dbReference type="Gene3D" id="3.40.50.10330">
    <property type="entry name" value="Probable inorganic polyphosphate/atp-NAD kinase, domain 1"/>
    <property type="match status" value="1"/>
</dbReference>
<dbReference type="Gene3D" id="1.20.144.10">
    <property type="entry name" value="Phosphatidic acid phosphatase type 2/haloperoxidase"/>
    <property type="match status" value="1"/>
</dbReference>
<accession>A0ABU1FH93</accession>
<dbReference type="Pfam" id="PF01569">
    <property type="entry name" value="PAP2"/>
    <property type="match status" value="1"/>
</dbReference>
<keyword evidence="4" id="KW-0378">Hydrolase</keyword>
<gene>
    <name evidence="8" type="ORF">RH861_03470</name>
</gene>
<dbReference type="PROSITE" id="PS50146">
    <property type="entry name" value="DAGK"/>
    <property type="match status" value="1"/>
</dbReference>
<evidence type="ECO:0000256" key="2">
    <source>
        <dbReference type="ARBA" id="ARBA00022475"/>
    </source>
</evidence>
<dbReference type="Gene3D" id="2.60.200.40">
    <property type="match status" value="1"/>
</dbReference>
<keyword evidence="6" id="KW-0472">Membrane</keyword>
<dbReference type="InterPro" id="IPR000326">
    <property type="entry name" value="PAP2/HPO"/>
</dbReference>
<dbReference type="RefSeq" id="WP_310519763.1">
    <property type="nucleotide sequence ID" value="NZ_BAABBS010000004.1"/>
</dbReference>
<protein>
    <submittedName>
        <fullName evidence="8">Phosphatase PAP2 family protein</fullName>
    </submittedName>
</protein>
<dbReference type="Proteomes" id="UP001260072">
    <property type="component" value="Unassembled WGS sequence"/>
</dbReference>
<evidence type="ECO:0000256" key="4">
    <source>
        <dbReference type="ARBA" id="ARBA00022801"/>
    </source>
</evidence>
<dbReference type="InterPro" id="IPR017438">
    <property type="entry name" value="ATP-NAD_kinase_N"/>
</dbReference>
<organism evidence="8 9">
    <name type="scientific">Agromyces indicus</name>
    <dbReference type="NCBI Taxonomy" id="758919"/>
    <lineage>
        <taxon>Bacteria</taxon>
        <taxon>Bacillati</taxon>
        <taxon>Actinomycetota</taxon>
        <taxon>Actinomycetes</taxon>
        <taxon>Micrococcales</taxon>
        <taxon>Microbacteriaceae</taxon>
        <taxon>Agromyces</taxon>
    </lineage>
</organism>
<keyword evidence="2" id="KW-1003">Cell membrane</keyword>
<dbReference type="InterPro" id="IPR036938">
    <property type="entry name" value="PAP2/HPO_sf"/>
</dbReference>
<proteinExistence type="predicted"/>
<keyword evidence="5" id="KW-1133">Transmembrane helix</keyword>
<comment type="subcellular location">
    <subcellularLocation>
        <location evidence="1">Cell membrane</location>
        <topology evidence="1">Multi-pass membrane protein</topology>
    </subcellularLocation>
</comment>
<dbReference type="InterPro" id="IPR016064">
    <property type="entry name" value="NAD/diacylglycerol_kinase_sf"/>
</dbReference>
<keyword evidence="3" id="KW-0812">Transmembrane</keyword>
<evidence type="ECO:0000313" key="8">
    <source>
        <dbReference type="EMBL" id="MDR5691114.1"/>
    </source>
</evidence>
<comment type="caution">
    <text evidence="8">The sequence shown here is derived from an EMBL/GenBank/DDBJ whole genome shotgun (WGS) entry which is preliminary data.</text>
</comment>
<sequence>MGVVTGVRVAVRRARLLPPWVQRADAAAARRVNGWHSHPHVDRFWSRLTGFADKGVLWFTIAGVLAVVGRRRAAARGILSLTAASALTNLIAKRIFGGDRPTLEDIPIGRRLPVQPSSRTFPSGHSASAAAFATGVALESPRIGAAIAPVALGVAYSRLHVGAHWLSDVVGGITIGAGVAAVGAAVVRPRPGPPPTPLPAGADRELPASPEGEGVFVVANRSSGTSIVRTDPLDVVRDRLPLAEVRILDDDEDLGEVVRDALARTTPPRVLGICGGDGSVAAVAHEARRAGVPLLVVPGGTFNHFARTAGVPSAEVAAEALQRGEGVRADVAELAFGDADPITVINAASVGIYPDFVQAREVLQRRLGNKWLAGVVAAERVLRRAQPTTVVVDGRRAQVWTLFIGLGRNDRDTPAPLQRQYLDDGLLDVRILHAGSHLRAIASLAFGRRTAGLLRRLRLIPERVEAYTDTEVTVDVRPRGGQPPGFAHDGELAVDEPAAASADLSAPGYRTTVRLVPGALDVYRPAVRTTRMEGPR</sequence>
<evidence type="ECO:0000256" key="3">
    <source>
        <dbReference type="ARBA" id="ARBA00022692"/>
    </source>
</evidence>
<evidence type="ECO:0000256" key="5">
    <source>
        <dbReference type="ARBA" id="ARBA00022989"/>
    </source>
</evidence>
<reference evidence="9" key="1">
    <citation type="submission" date="2023-07" db="EMBL/GenBank/DDBJ databases">
        <title>Description of three actinobacteria isolated from air of manufacturing shop in a pharmaceutical factory.</title>
        <authorList>
            <person name="Zhang D.-F."/>
        </authorList>
    </citation>
    <scope>NUCLEOTIDE SEQUENCE [LARGE SCALE GENOMIC DNA]</scope>
    <source>
        <strain evidence="9">CCTCC AB 2011122</strain>
    </source>
</reference>